<evidence type="ECO:0000259" key="2">
    <source>
        <dbReference type="PROSITE" id="PS51502"/>
    </source>
</evidence>
<evidence type="ECO:0000313" key="4">
    <source>
        <dbReference type="Proteomes" id="UP000092573"/>
    </source>
</evidence>
<dbReference type="RefSeq" id="WP_068693599.1">
    <property type="nucleotide sequence ID" value="NZ_CP014167.1"/>
</dbReference>
<dbReference type="PANTHER" id="PTHR33178">
    <property type="match status" value="1"/>
</dbReference>
<dbReference type="Proteomes" id="UP000092573">
    <property type="component" value="Chromosome"/>
</dbReference>
<dbReference type="PROSITE" id="PS51502">
    <property type="entry name" value="S_R_A_B_BARREL"/>
    <property type="match status" value="1"/>
</dbReference>
<comment type="subunit">
    <text evidence="1">Homodimer.</text>
</comment>
<dbReference type="Pfam" id="PF07876">
    <property type="entry name" value="Dabb"/>
    <property type="match status" value="1"/>
</dbReference>
<reference evidence="3 4" key="1">
    <citation type="submission" date="2016-01" db="EMBL/GenBank/DDBJ databases">
        <title>Complete Genome Sequence of Paenibacillus yonginensis DCY84, a novel Plant Growth-Promoting Bacteria with Elicitation of Induced Systemic Resistance.</title>
        <authorList>
            <person name="Kim Y.J."/>
            <person name="Yang D.C."/>
            <person name="Sukweenadhi J."/>
        </authorList>
    </citation>
    <scope>NUCLEOTIDE SEQUENCE [LARGE SCALE GENOMIC DNA]</scope>
    <source>
        <strain evidence="3 4">DCY84</strain>
    </source>
</reference>
<evidence type="ECO:0000256" key="1">
    <source>
        <dbReference type="ARBA" id="ARBA00011738"/>
    </source>
</evidence>
<proteinExistence type="predicted"/>
<dbReference type="SMART" id="SM00886">
    <property type="entry name" value="Dabb"/>
    <property type="match status" value="1"/>
</dbReference>
<keyword evidence="4" id="KW-1185">Reference proteome</keyword>
<sequence>MYEHLVLLKVKDSFTAEQREETVKKALAFKEEVPGILGISAGVIETENPQHKQGFALALRLTFEDKQACLHYDAHPAHQAFLKEVGPYIEEIIIADYPF</sequence>
<name>A0A1B1MVZ6_9BACL</name>
<dbReference type="STRING" id="1462996.AWM70_01070"/>
<accession>A0A1B1MVZ6</accession>
<dbReference type="EMBL" id="CP014167">
    <property type="protein sequence ID" value="ANS73346.1"/>
    <property type="molecule type" value="Genomic_DNA"/>
</dbReference>
<dbReference type="SUPFAM" id="SSF54909">
    <property type="entry name" value="Dimeric alpha+beta barrel"/>
    <property type="match status" value="1"/>
</dbReference>
<dbReference type="InterPro" id="IPR044662">
    <property type="entry name" value="HS1/DABB1-like"/>
</dbReference>
<organism evidence="3 4">
    <name type="scientific">Paenibacillus yonginensis</name>
    <dbReference type="NCBI Taxonomy" id="1462996"/>
    <lineage>
        <taxon>Bacteria</taxon>
        <taxon>Bacillati</taxon>
        <taxon>Bacillota</taxon>
        <taxon>Bacilli</taxon>
        <taxon>Bacillales</taxon>
        <taxon>Paenibacillaceae</taxon>
        <taxon>Paenibacillus</taxon>
    </lineage>
</organism>
<protein>
    <submittedName>
        <fullName evidence="3">Stress protein</fullName>
    </submittedName>
</protein>
<gene>
    <name evidence="3" type="ORF">AWM70_01070</name>
</gene>
<dbReference type="InterPro" id="IPR013097">
    <property type="entry name" value="Dabb"/>
</dbReference>
<dbReference type="KEGG" id="pyg:AWM70_01070"/>
<dbReference type="OrthoDB" id="9808130at2"/>
<dbReference type="PANTHER" id="PTHR33178:SF10">
    <property type="entry name" value="STRESS-RESPONSE A_B BARREL DOMAIN-CONTAINING PROTEIN"/>
    <property type="match status" value="1"/>
</dbReference>
<dbReference type="InterPro" id="IPR011008">
    <property type="entry name" value="Dimeric_a/b-barrel"/>
</dbReference>
<dbReference type="AlphaFoldDB" id="A0A1B1MVZ6"/>
<dbReference type="Gene3D" id="3.30.70.100">
    <property type="match status" value="1"/>
</dbReference>
<evidence type="ECO:0000313" key="3">
    <source>
        <dbReference type="EMBL" id="ANS73346.1"/>
    </source>
</evidence>
<feature type="domain" description="Stress-response A/B barrel" evidence="2">
    <location>
        <begin position="2"/>
        <end position="97"/>
    </location>
</feature>